<feature type="binding site" evidence="2">
    <location>
        <position position="59"/>
    </location>
    <ligand>
        <name>substrate</name>
    </ligand>
</feature>
<name>A0A6N9H6B8_9MICO</name>
<evidence type="ECO:0000313" key="3">
    <source>
        <dbReference type="EMBL" id="MYM19144.1"/>
    </source>
</evidence>
<comment type="caution">
    <text evidence="3">The sequence shown here is derived from an EMBL/GenBank/DDBJ whole genome shotgun (WGS) entry which is preliminary data.</text>
</comment>
<evidence type="ECO:0000256" key="1">
    <source>
        <dbReference type="PIRSR" id="PIRSR613078-1"/>
    </source>
</evidence>
<dbReference type="PROSITE" id="PS00175">
    <property type="entry name" value="PG_MUTASE"/>
    <property type="match status" value="1"/>
</dbReference>
<dbReference type="SMART" id="SM00855">
    <property type="entry name" value="PGAM"/>
    <property type="match status" value="1"/>
</dbReference>
<keyword evidence="4" id="KW-1185">Reference proteome</keyword>
<organism evidence="3 4">
    <name type="scientific">Brevibacterium rongguiense</name>
    <dbReference type="NCBI Taxonomy" id="2695267"/>
    <lineage>
        <taxon>Bacteria</taxon>
        <taxon>Bacillati</taxon>
        <taxon>Actinomycetota</taxon>
        <taxon>Actinomycetes</taxon>
        <taxon>Micrococcales</taxon>
        <taxon>Brevibacteriaceae</taxon>
        <taxon>Brevibacterium</taxon>
    </lineage>
</organism>
<feature type="active site" description="Proton donor/acceptor" evidence="1">
    <location>
        <position position="83"/>
    </location>
</feature>
<dbReference type="AlphaFoldDB" id="A0A6N9H6B8"/>
<dbReference type="RefSeq" id="WP_160952578.1">
    <property type="nucleotide sequence ID" value="NZ_WWEQ01000010.1"/>
</dbReference>
<dbReference type="PANTHER" id="PTHR48100">
    <property type="entry name" value="BROAD-SPECIFICITY PHOSPHATASE YOR283W-RELATED"/>
    <property type="match status" value="1"/>
</dbReference>
<dbReference type="InterPro" id="IPR029033">
    <property type="entry name" value="His_PPase_superfam"/>
</dbReference>
<evidence type="ECO:0000313" key="4">
    <source>
        <dbReference type="Proteomes" id="UP000469215"/>
    </source>
</evidence>
<dbReference type="Gene3D" id="3.40.50.1240">
    <property type="entry name" value="Phosphoglycerate mutase-like"/>
    <property type="match status" value="1"/>
</dbReference>
<feature type="binding site" evidence="2">
    <location>
        <begin position="8"/>
        <end position="15"/>
    </location>
    <ligand>
        <name>substrate</name>
    </ligand>
</feature>
<dbReference type="Pfam" id="PF00300">
    <property type="entry name" value="His_Phos_1"/>
    <property type="match status" value="1"/>
</dbReference>
<dbReference type="InterPro" id="IPR013078">
    <property type="entry name" value="His_Pase_superF_clade-1"/>
</dbReference>
<feature type="active site" description="Tele-phosphohistidine intermediate" evidence="1">
    <location>
        <position position="9"/>
    </location>
</feature>
<gene>
    <name evidence="3" type="ORF">GSY69_03950</name>
</gene>
<dbReference type="InterPro" id="IPR001345">
    <property type="entry name" value="PG/BPGM_mutase_AS"/>
</dbReference>
<protein>
    <submittedName>
        <fullName evidence="3">Histidine phosphatase family protein</fullName>
    </submittedName>
</protein>
<dbReference type="EMBL" id="WWEQ01000010">
    <property type="protein sequence ID" value="MYM19144.1"/>
    <property type="molecule type" value="Genomic_DNA"/>
</dbReference>
<dbReference type="InterPro" id="IPR050275">
    <property type="entry name" value="PGM_Phosphatase"/>
</dbReference>
<dbReference type="GO" id="GO:0005737">
    <property type="term" value="C:cytoplasm"/>
    <property type="evidence" value="ECO:0007669"/>
    <property type="project" value="TreeGrafter"/>
</dbReference>
<dbReference type="CDD" id="cd07067">
    <property type="entry name" value="HP_PGM_like"/>
    <property type="match status" value="1"/>
</dbReference>
<dbReference type="PANTHER" id="PTHR48100:SF62">
    <property type="entry name" value="GLUCOSYL-3-PHOSPHOGLYCERATE PHOSPHATASE"/>
    <property type="match status" value="1"/>
</dbReference>
<dbReference type="SUPFAM" id="SSF53254">
    <property type="entry name" value="Phosphoglycerate mutase-like"/>
    <property type="match status" value="1"/>
</dbReference>
<proteinExistence type="predicted"/>
<reference evidence="3 4" key="1">
    <citation type="submission" date="2020-01" db="EMBL/GenBank/DDBJ databases">
        <authorList>
            <person name="Deng T."/>
        </authorList>
    </citation>
    <scope>NUCLEOTIDE SEQUENCE [LARGE SCALE GENOMIC DNA]</scope>
    <source>
        <strain evidence="3 4">5221</strain>
    </source>
</reference>
<accession>A0A6N9H6B8</accession>
<sequence>MKRLFLVRHGQTAYNAQRRFQGQIDVALNERGEAQAQAIAAHLAATESIDRIVASDLTRARQTAQAIGRAAGVDVEFDPGLREITVGEWEGLDRDEIHAQWPDLLAEWNAGADMRPPGGESRNEAGRRVADAVERLVDQAGEDEVLVIVAHGAVIRGTAEIFLGLVDSPRATLGVLDNCDYAEFARRGSLWVLRRWGGSAPAGASS</sequence>
<dbReference type="Proteomes" id="UP000469215">
    <property type="component" value="Unassembled WGS sequence"/>
</dbReference>
<dbReference type="GO" id="GO:0016791">
    <property type="term" value="F:phosphatase activity"/>
    <property type="evidence" value="ECO:0007669"/>
    <property type="project" value="TreeGrafter"/>
</dbReference>
<evidence type="ECO:0000256" key="2">
    <source>
        <dbReference type="PIRSR" id="PIRSR613078-2"/>
    </source>
</evidence>